<dbReference type="Gene3D" id="3.20.20.70">
    <property type="entry name" value="Aldolase class I"/>
    <property type="match status" value="1"/>
</dbReference>
<keyword evidence="13 14" id="KW-1015">Disulfide bond</keyword>
<keyword evidence="5 14" id="KW-0698">rRNA processing</keyword>
<dbReference type="GO" id="GO:0070040">
    <property type="term" value="F:rRNA (adenine(2503)-C2-)-methyltransferase activity"/>
    <property type="evidence" value="ECO:0007669"/>
    <property type="project" value="UniProtKB-UniRule"/>
</dbReference>
<dbReference type="PANTHER" id="PTHR30544">
    <property type="entry name" value="23S RRNA METHYLTRANSFERASE"/>
    <property type="match status" value="1"/>
</dbReference>
<feature type="binding site" evidence="14">
    <location>
        <begin position="192"/>
        <end position="193"/>
    </location>
    <ligand>
        <name>S-adenosyl-L-methionine</name>
        <dbReference type="ChEBI" id="CHEBI:59789"/>
    </ligand>
</feature>
<dbReference type="GO" id="GO:0046872">
    <property type="term" value="F:metal ion binding"/>
    <property type="evidence" value="ECO:0007669"/>
    <property type="project" value="UniProtKB-KW"/>
</dbReference>
<dbReference type="AlphaFoldDB" id="A0A060H3M2"/>
<proteinExistence type="inferred from homology"/>
<keyword evidence="9 14" id="KW-0819">tRNA processing</keyword>
<evidence type="ECO:0000256" key="8">
    <source>
        <dbReference type="ARBA" id="ARBA00022691"/>
    </source>
</evidence>
<comment type="similarity">
    <text evidence="2 14">Belongs to the radical SAM superfamily. RlmN family.</text>
</comment>
<evidence type="ECO:0000256" key="13">
    <source>
        <dbReference type="ARBA" id="ARBA00023157"/>
    </source>
</evidence>
<evidence type="ECO:0000256" key="11">
    <source>
        <dbReference type="ARBA" id="ARBA00023004"/>
    </source>
</evidence>
<dbReference type="EMBL" id="CP006696">
    <property type="protein sequence ID" value="AIC10188.1"/>
    <property type="molecule type" value="Genomic_DNA"/>
</dbReference>
<dbReference type="PROSITE" id="PS51918">
    <property type="entry name" value="RADICAL_SAM"/>
    <property type="match status" value="1"/>
</dbReference>
<organism evidence="16 17">
    <name type="scientific">Xylella fastidiosa subsp. sandyi Ann-1</name>
    <dbReference type="NCBI Taxonomy" id="155920"/>
    <lineage>
        <taxon>Bacteria</taxon>
        <taxon>Pseudomonadati</taxon>
        <taxon>Pseudomonadota</taxon>
        <taxon>Gammaproteobacteria</taxon>
        <taxon>Lysobacterales</taxon>
        <taxon>Lysobacteraceae</taxon>
        <taxon>Xylella</taxon>
    </lineage>
</organism>
<evidence type="ECO:0000256" key="4">
    <source>
        <dbReference type="ARBA" id="ARBA00022490"/>
    </source>
</evidence>
<keyword evidence="6 14" id="KW-0489">Methyltransferase</keyword>
<dbReference type="InterPro" id="IPR040072">
    <property type="entry name" value="Methyltransferase_A"/>
</dbReference>
<feature type="binding site" evidence="14">
    <location>
        <position position="143"/>
    </location>
    <ligand>
        <name>[4Fe-4S] cluster</name>
        <dbReference type="ChEBI" id="CHEBI:49883"/>
        <note>4Fe-4S-S-AdoMet</note>
    </ligand>
</feature>
<evidence type="ECO:0000256" key="12">
    <source>
        <dbReference type="ARBA" id="ARBA00023014"/>
    </source>
</evidence>
<evidence type="ECO:0000256" key="9">
    <source>
        <dbReference type="ARBA" id="ARBA00022694"/>
    </source>
</evidence>
<dbReference type="Pfam" id="PF04055">
    <property type="entry name" value="Radical_SAM"/>
    <property type="match status" value="1"/>
</dbReference>
<comment type="caution">
    <text evidence="14">Lacks conserved residue(s) required for the propagation of feature annotation.</text>
</comment>
<dbReference type="PIRSF" id="PIRSF006004">
    <property type="entry name" value="CHP00048"/>
    <property type="match status" value="1"/>
</dbReference>
<dbReference type="Proteomes" id="UP000027215">
    <property type="component" value="Chromosome"/>
</dbReference>
<dbReference type="PANTHER" id="PTHR30544:SF5">
    <property type="entry name" value="RADICAL SAM CORE DOMAIN-CONTAINING PROTEIN"/>
    <property type="match status" value="1"/>
</dbReference>
<feature type="binding site" evidence="14">
    <location>
        <position position="146"/>
    </location>
    <ligand>
        <name>[4Fe-4S] cluster</name>
        <dbReference type="ChEBI" id="CHEBI:49883"/>
        <note>4Fe-4S-S-AdoMet</note>
    </ligand>
</feature>
<dbReference type="SFLD" id="SFLDS00029">
    <property type="entry name" value="Radical_SAM"/>
    <property type="match status" value="1"/>
</dbReference>
<dbReference type="InterPro" id="IPR058240">
    <property type="entry name" value="rSAM_sf"/>
</dbReference>
<comment type="catalytic activity">
    <reaction evidence="14">
        <text>adenosine(2503) in 23S rRNA + 2 reduced [2Fe-2S]-[ferredoxin] + 2 S-adenosyl-L-methionine = 2-methyladenosine(2503) in 23S rRNA + 5'-deoxyadenosine + L-methionine + 2 oxidized [2Fe-2S]-[ferredoxin] + S-adenosyl-L-homocysteine</text>
        <dbReference type="Rhea" id="RHEA:42916"/>
        <dbReference type="Rhea" id="RHEA-COMP:10000"/>
        <dbReference type="Rhea" id="RHEA-COMP:10001"/>
        <dbReference type="Rhea" id="RHEA-COMP:10152"/>
        <dbReference type="Rhea" id="RHEA-COMP:10282"/>
        <dbReference type="ChEBI" id="CHEBI:17319"/>
        <dbReference type="ChEBI" id="CHEBI:33737"/>
        <dbReference type="ChEBI" id="CHEBI:33738"/>
        <dbReference type="ChEBI" id="CHEBI:57844"/>
        <dbReference type="ChEBI" id="CHEBI:57856"/>
        <dbReference type="ChEBI" id="CHEBI:59789"/>
        <dbReference type="ChEBI" id="CHEBI:74411"/>
        <dbReference type="ChEBI" id="CHEBI:74497"/>
        <dbReference type="EC" id="2.1.1.192"/>
    </reaction>
</comment>
<dbReference type="SUPFAM" id="SSF102114">
    <property type="entry name" value="Radical SAM enzymes"/>
    <property type="match status" value="1"/>
</dbReference>
<dbReference type="InterPro" id="IPR004383">
    <property type="entry name" value="rRNA_lsu_MTrfase_RlmN/Cfr"/>
</dbReference>
<dbReference type="Pfam" id="PF21016">
    <property type="entry name" value="RlmN_N"/>
    <property type="match status" value="1"/>
</dbReference>
<feature type="domain" description="Radical SAM core" evidence="15">
    <location>
        <begin position="125"/>
        <end position="370"/>
    </location>
</feature>
<dbReference type="HAMAP" id="MF_01849">
    <property type="entry name" value="RNA_methyltr_RlmN"/>
    <property type="match status" value="1"/>
</dbReference>
<dbReference type="GO" id="GO:0000049">
    <property type="term" value="F:tRNA binding"/>
    <property type="evidence" value="ECO:0007669"/>
    <property type="project" value="UniProtKB-UniRule"/>
</dbReference>
<dbReference type="GO" id="GO:0005737">
    <property type="term" value="C:cytoplasm"/>
    <property type="evidence" value="ECO:0007669"/>
    <property type="project" value="UniProtKB-SubCell"/>
</dbReference>
<evidence type="ECO:0000313" key="16">
    <source>
        <dbReference type="EMBL" id="AIC10188.1"/>
    </source>
</evidence>
<dbReference type="GO" id="GO:0070475">
    <property type="term" value="P:rRNA base methylation"/>
    <property type="evidence" value="ECO:0007669"/>
    <property type="project" value="UniProtKB-UniRule"/>
</dbReference>
<dbReference type="InterPro" id="IPR048641">
    <property type="entry name" value="RlmN_N"/>
</dbReference>
<comment type="function">
    <text evidence="14">Specifically methylates position 2 of adenine 2503 in 23S rRNA and position 2 of adenine 37 in tRNAs. m2A2503 modification seems to play a crucial role in the proofreading step occurring at the peptidyl transferase center and thus would serve to optimize ribosomal fidelity.</text>
</comment>
<name>A0A060H3M2_XYLFS</name>
<dbReference type="GO" id="GO:0051539">
    <property type="term" value="F:4 iron, 4 sulfur cluster binding"/>
    <property type="evidence" value="ECO:0007669"/>
    <property type="project" value="UniProtKB-UniRule"/>
</dbReference>
<feature type="active site" description="Proton acceptor" evidence="14">
    <location>
        <position position="119"/>
    </location>
</feature>
<keyword evidence="4 14" id="KW-0963">Cytoplasm</keyword>
<keyword evidence="10 14" id="KW-0479">Metal-binding</keyword>
<keyword evidence="11 14" id="KW-0408">Iron</keyword>
<keyword evidence="8 14" id="KW-0949">S-adenosyl-L-methionine</keyword>
<feature type="binding site" evidence="14">
    <location>
        <position position="224"/>
    </location>
    <ligand>
        <name>S-adenosyl-L-methionine</name>
        <dbReference type="ChEBI" id="CHEBI:59789"/>
    </ligand>
</feature>
<dbReference type="PATRIC" id="fig|155920.8.peg.1917"/>
<evidence type="ECO:0000256" key="2">
    <source>
        <dbReference type="ARBA" id="ARBA00007544"/>
    </source>
</evidence>
<evidence type="ECO:0000256" key="6">
    <source>
        <dbReference type="ARBA" id="ARBA00022603"/>
    </source>
</evidence>
<evidence type="ECO:0000256" key="14">
    <source>
        <dbReference type="HAMAP-Rule" id="MF_01849"/>
    </source>
</evidence>
<comment type="catalytic activity">
    <reaction evidence="14">
        <text>adenosine(37) in tRNA + 2 reduced [2Fe-2S]-[ferredoxin] + 2 S-adenosyl-L-methionine = 2-methyladenosine(37) in tRNA + 5'-deoxyadenosine + L-methionine + 2 oxidized [2Fe-2S]-[ferredoxin] + S-adenosyl-L-homocysteine</text>
        <dbReference type="Rhea" id="RHEA:43332"/>
        <dbReference type="Rhea" id="RHEA-COMP:10000"/>
        <dbReference type="Rhea" id="RHEA-COMP:10001"/>
        <dbReference type="Rhea" id="RHEA-COMP:10162"/>
        <dbReference type="Rhea" id="RHEA-COMP:10485"/>
        <dbReference type="ChEBI" id="CHEBI:17319"/>
        <dbReference type="ChEBI" id="CHEBI:33737"/>
        <dbReference type="ChEBI" id="CHEBI:33738"/>
        <dbReference type="ChEBI" id="CHEBI:57844"/>
        <dbReference type="ChEBI" id="CHEBI:57856"/>
        <dbReference type="ChEBI" id="CHEBI:59789"/>
        <dbReference type="ChEBI" id="CHEBI:74411"/>
        <dbReference type="ChEBI" id="CHEBI:74497"/>
        <dbReference type="EC" id="2.1.1.192"/>
    </reaction>
</comment>
<accession>A0A060H3M2</accession>
<evidence type="ECO:0000256" key="7">
    <source>
        <dbReference type="ARBA" id="ARBA00022679"/>
    </source>
</evidence>
<dbReference type="FunFam" id="3.20.20.70:FF:000008">
    <property type="entry name" value="Dual-specificity RNA methyltransferase RlmN"/>
    <property type="match status" value="1"/>
</dbReference>
<reference evidence="16 17" key="1">
    <citation type="submission" date="2013-08" db="EMBL/GenBank/DDBJ databases">
        <authorList>
            <person name="Stouthamer R."/>
            <person name="Nunney L."/>
        </authorList>
    </citation>
    <scope>NUCLEOTIDE SEQUENCE [LARGE SCALE GENOMIC DNA]</scope>
    <source>
        <strain evidence="17">ann-1</strain>
    </source>
</reference>
<dbReference type="InterPro" id="IPR027492">
    <property type="entry name" value="RNA_MTrfase_RlmN"/>
</dbReference>
<keyword evidence="3 14" id="KW-0004">4Fe-4S</keyword>
<feature type="active site" description="S-methylcysteine intermediate" evidence="14">
    <location>
        <position position="375"/>
    </location>
</feature>
<evidence type="ECO:0000256" key="3">
    <source>
        <dbReference type="ARBA" id="ARBA00022485"/>
    </source>
</evidence>
<comment type="cofactor">
    <cofactor evidence="14">
        <name>[4Fe-4S] cluster</name>
        <dbReference type="ChEBI" id="CHEBI:49883"/>
    </cofactor>
    <text evidence="14">Binds 1 [4Fe-4S] cluster. The cluster is coordinated with 3 cysteines and an exchangeable S-adenosyl-L-methionine.</text>
</comment>
<gene>
    <name evidence="14" type="primary">rlmN</name>
    <name evidence="16" type="ORF">D934_08250</name>
</gene>
<keyword evidence="7 14" id="KW-0808">Transferase</keyword>
<dbReference type="KEGG" id="xfs:D934_08250"/>
<dbReference type="GO" id="GO:0019843">
    <property type="term" value="F:rRNA binding"/>
    <property type="evidence" value="ECO:0007669"/>
    <property type="project" value="UniProtKB-UniRule"/>
</dbReference>
<sequence length="406" mass="45644">MNGFTVIPSVTTTTTSGEPIAGDVARKQNLLELDREGLERFFEDVLGEKRYRAHQVMKWIHHRYVADFEQMTDVGKALRTRLQACAEVRVPRVVFDKHSVDGTHKWLLAMGADRKNAIETVYIPDKGRGTLCVSSQIGCGLNCTFCSTATQGFNRNLTTAEIIGQVWVAARHLGNVPHQQRRLTNVVMMGMGEPLMNFDNVVRAMSVMRDDLGYGLSNKRVTLSTSGLVPMIDRLSTESDVSLAVSLHAPNDKLREQLVPLNKKYPIVELMASCERYLSVNPKRDSVTFEYTLMKGVNDKQEHAHELAKLMRQFDCAMQVKGAAKVNLIPFNPFPGTCYERSTEVDIRAFQKILLDAQILAMVRRTRGDDIDAACGQLKGQVVDRTRRQAEFRRTIEDRVGRDVAA</sequence>
<feature type="binding site" evidence="14">
    <location>
        <position position="139"/>
    </location>
    <ligand>
        <name>[4Fe-4S] cluster</name>
        <dbReference type="ChEBI" id="CHEBI:49883"/>
        <note>4Fe-4S-S-AdoMet</note>
    </ligand>
</feature>
<feature type="binding site" evidence="14">
    <location>
        <begin position="246"/>
        <end position="248"/>
    </location>
    <ligand>
        <name>S-adenosyl-L-methionine</name>
        <dbReference type="ChEBI" id="CHEBI:59789"/>
    </ligand>
</feature>
<dbReference type="EC" id="2.1.1.192" evidence="14"/>
<dbReference type="InterPro" id="IPR007197">
    <property type="entry name" value="rSAM"/>
</dbReference>
<comment type="subcellular location">
    <subcellularLocation>
        <location evidence="1 14">Cytoplasm</location>
    </subcellularLocation>
</comment>
<dbReference type="InterPro" id="IPR013785">
    <property type="entry name" value="Aldolase_TIM"/>
</dbReference>
<protein>
    <recommendedName>
        <fullName evidence="14">Dual-specificity RNA methyltransferase RlmN</fullName>
        <ecNumber evidence="14">2.1.1.192</ecNumber>
    </recommendedName>
    <alternativeName>
        <fullName evidence="14">23S rRNA (adenine(2503)-C(2))-methyltransferase</fullName>
    </alternativeName>
    <alternativeName>
        <fullName evidence="14">23S rRNA m2A2503 methyltransferase</fullName>
    </alternativeName>
    <alternativeName>
        <fullName evidence="14">Ribosomal RNA large subunit methyltransferase N</fullName>
    </alternativeName>
    <alternativeName>
        <fullName evidence="14">tRNA (adenine(37)-C(2))-methyltransferase</fullName>
    </alternativeName>
    <alternativeName>
        <fullName evidence="14">tRNA m2A37 methyltransferase</fullName>
    </alternativeName>
</protein>
<evidence type="ECO:0000259" key="15">
    <source>
        <dbReference type="PROSITE" id="PS51918"/>
    </source>
</evidence>
<dbReference type="GO" id="GO:0002935">
    <property type="term" value="F:tRNA (adenine(37)-C2)-methyltransferase activity"/>
    <property type="evidence" value="ECO:0007669"/>
    <property type="project" value="UniProtKB-UniRule"/>
</dbReference>
<dbReference type="CDD" id="cd01335">
    <property type="entry name" value="Radical_SAM"/>
    <property type="match status" value="1"/>
</dbReference>
<evidence type="ECO:0000256" key="10">
    <source>
        <dbReference type="ARBA" id="ARBA00022723"/>
    </source>
</evidence>
<feature type="binding site" evidence="14">
    <location>
        <position position="332"/>
    </location>
    <ligand>
        <name>S-adenosyl-L-methionine</name>
        <dbReference type="ChEBI" id="CHEBI:59789"/>
    </ligand>
</feature>
<dbReference type="FunFam" id="1.10.150.530:FF:000003">
    <property type="entry name" value="Dual-specificity RNA methyltransferase RlmN"/>
    <property type="match status" value="1"/>
</dbReference>
<evidence type="ECO:0000256" key="1">
    <source>
        <dbReference type="ARBA" id="ARBA00004496"/>
    </source>
</evidence>
<dbReference type="SFLD" id="SFLDG01062">
    <property type="entry name" value="methyltransferase_(Class_A)"/>
    <property type="match status" value="1"/>
</dbReference>
<dbReference type="HOGENOM" id="CLU_029101_0_0_6"/>
<dbReference type="NCBIfam" id="TIGR00048">
    <property type="entry name" value="rRNA_mod_RlmN"/>
    <property type="match status" value="1"/>
</dbReference>
<dbReference type="GO" id="GO:0030488">
    <property type="term" value="P:tRNA methylation"/>
    <property type="evidence" value="ECO:0007669"/>
    <property type="project" value="UniProtKB-UniRule"/>
</dbReference>
<dbReference type="SFLD" id="SFLDF00275">
    <property type="entry name" value="adenosine_C2_methyltransferase"/>
    <property type="match status" value="1"/>
</dbReference>
<comment type="miscellaneous">
    <text evidence="14">Reaction proceeds by a ping-pong mechanism involving intermediate methylation of a conserved cysteine residue.</text>
</comment>
<evidence type="ECO:0000256" key="5">
    <source>
        <dbReference type="ARBA" id="ARBA00022552"/>
    </source>
</evidence>
<dbReference type="RefSeq" id="WP_024749089.1">
    <property type="nucleotide sequence ID" value="NZ_CP006696.1"/>
</dbReference>
<evidence type="ECO:0000313" key="17">
    <source>
        <dbReference type="Proteomes" id="UP000027215"/>
    </source>
</evidence>
<dbReference type="Gene3D" id="1.10.150.530">
    <property type="match status" value="1"/>
</dbReference>
<keyword evidence="12 14" id="KW-0411">Iron-sulfur</keyword>